<dbReference type="PANTHER" id="PTHR12433:SF10">
    <property type="entry name" value="MEDIATOR OF RNA POLYMERASE II TRANSCRIPTION SUBUNIT 25"/>
    <property type="match status" value="1"/>
</dbReference>
<evidence type="ECO:0000259" key="5">
    <source>
        <dbReference type="Pfam" id="PF11265"/>
    </source>
</evidence>
<evidence type="ECO:0000256" key="1">
    <source>
        <dbReference type="ARBA" id="ARBA00009102"/>
    </source>
</evidence>
<keyword evidence="3" id="KW-0539">Nucleus</keyword>
<feature type="region of interest" description="Disordered" evidence="4">
    <location>
        <begin position="265"/>
        <end position="296"/>
    </location>
</feature>
<accession>A0A4U1EWC2</accession>
<comment type="function">
    <text evidence="3">Component of the Mediator complex, a coactivator involved in the regulated transcription of nearly all RNA polymerase II-dependent genes. Mediator functions as a bridge to convey information from gene-specific regulatory proteins to the basal RNA polymerase II transcription machinery. Mediator is recruited to promoters by direct interactions with regulatory proteins and serves as a scaffold for the assembly of a functional preinitiation complex with RNA polymerase II and the general transcription factors.</text>
</comment>
<dbReference type="AlphaFoldDB" id="A0A4U1EWC2"/>
<evidence type="ECO:0000313" key="6">
    <source>
        <dbReference type="EMBL" id="TKC41018.1"/>
    </source>
</evidence>
<reference evidence="7" key="1">
    <citation type="journal article" date="2019" name="IScience">
        <title>Narwhal Genome Reveals Long-Term Low Genetic Diversity despite Current Large Abundance Size.</title>
        <authorList>
            <person name="Westbury M.V."/>
            <person name="Petersen B."/>
            <person name="Garde E."/>
            <person name="Heide-Jorgensen M.P."/>
            <person name="Lorenzen E.D."/>
        </authorList>
    </citation>
    <scope>NUCLEOTIDE SEQUENCE [LARGE SCALE GENOMIC DNA]</scope>
</reference>
<dbReference type="EMBL" id="RWIC01000685">
    <property type="protein sequence ID" value="TKC41018.1"/>
    <property type="molecule type" value="Genomic_DNA"/>
</dbReference>
<feature type="domain" description="Mediator of RNA polymerase II transcription subunit 25 von Willebrand factor type A" evidence="5">
    <location>
        <begin position="1"/>
        <end position="117"/>
    </location>
</feature>
<dbReference type="GO" id="GO:0005667">
    <property type="term" value="C:transcription regulator complex"/>
    <property type="evidence" value="ECO:0007669"/>
    <property type="project" value="UniProtKB-UniRule"/>
</dbReference>
<comment type="subunit">
    <text evidence="3">Component of the Mediator complex.</text>
</comment>
<keyword evidence="3" id="KW-0805">Transcription regulation</keyword>
<feature type="non-terminal residue" evidence="6">
    <location>
        <position position="1"/>
    </location>
</feature>
<name>A0A4U1EWC2_MONMO</name>
<feature type="compositionally biased region" description="Basic and acidic residues" evidence="4">
    <location>
        <begin position="194"/>
        <end position="203"/>
    </location>
</feature>
<feature type="compositionally biased region" description="Polar residues" evidence="4">
    <location>
        <begin position="150"/>
        <end position="160"/>
    </location>
</feature>
<comment type="subcellular location">
    <subcellularLocation>
        <location evidence="3">Nucleus</location>
    </subcellularLocation>
</comment>
<evidence type="ECO:0000256" key="4">
    <source>
        <dbReference type="SAM" id="MobiDB-lite"/>
    </source>
</evidence>
<feature type="region of interest" description="Disordered" evidence="4">
    <location>
        <begin position="134"/>
        <end position="244"/>
    </location>
</feature>
<gene>
    <name evidence="6" type="ORF">EI555_002408</name>
</gene>
<sequence>DVVFAIEGTANLGPYFEGLRKHYLLLAIKYFNGGPAAEMDFGGDYAGTQYSLVVFNTVDCFPDSAYGFVIWLDGMKFMEGLIAEGVSRALQLFDDFKKMPEQTGQTHRLCLLTVTRPSTCCLLSRATHTLGARRRPSCRRLGTSVREGGSSRQAGATAATNRREPGPEAHGAGAGACAARRGTRSPECSSGGCPERRGGRQEPEGWAGPSRRPSTLFSKPLQEWSGPGLPVPPSRLPPSQPSLVSTVAPGPVLAPQLGSPGHCSGRALFSGPARDPGPRRAAVSLQHTPGLERDPRVAGEAQTCLCGANTKLSRSLPSQVYLSHGMVRFHFTDKDLDSLRGLYHILGNGFAGCVRFPTRPPARHVASGIREVITNHKRLQQQKLEQQLWPPQPQPRGTAQAPHKALLERPPAHPLPAPPIGPRTPGPTPNCGASSSTHHRPRLGFPHLRPLSTTSSHHGPLHCCPHRTSRPSSPGLRSFPPGLHC</sequence>
<evidence type="ECO:0000313" key="7">
    <source>
        <dbReference type="Proteomes" id="UP000308365"/>
    </source>
</evidence>
<protein>
    <recommendedName>
        <fullName evidence="2 3">Mediator of RNA polymerase II transcription subunit 25</fullName>
    </recommendedName>
</protein>
<proteinExistence type="inferred from homology"/>
<evidence type="ECO:0000256" key="2">
    <source>
        <dbReference type="ARBA" id="ARBA00019694"/>
    </source>
</evidence>
<dbReference type="Gene3D" id="2.40.290.30">
    <property type="entry name" value="Mediator complex subunit 25, ACID domain"/>
    <property type="match status" value="1"/>
</dbReference>
<organism evidence="6 7">
    <name type="scientific">Monodon monoceros</name>
    <name type="common">Narwhal</name>
    <name type="synonym">Ceratodon monodon</name>
    <dbReference type="NCBI Taxonomy" id="40151"/>
    <lineage>
        <taxon>Eukaryota</taxon>
        <taxon>Metazoa</taxon>
        <taxon>Chordata</taxon>
        <taxon>Craniata</taxon>
        <taxon>Vertebrata</taxon>
        <taxon>Euteleostomi</taxon>
        <taxon>Mammalia</taxon>
        <taxon>Eutheria</taxon>
        <taxon>Laurasiatheria</taxon>
        <taxon>Artiodactyla</taxon>
        <taxon>Whippomorpha</taxon>
        <taxon>Cetacea</taxon>
        <taxon>Odontoceti</taxon>
        <taxon>Monodontidae</taxon>
        <taxon>Monodon</taxon>
    </lineage>
</organism>
<dbReference type="Proteomes" id="UP000308365">
    <property type="component" value="Unassembled WGS sequence"/>
</dbReference>
<keyword evidence="3" id="KW-0804">Transcription</keyword>
<dbReference type="InterPro" id="IPR038196">
    <property type="entry name" value="Med25_PTOV_sf"/>
</dbReference>
<dbReference type="InterPro" id="IPR021419">
    <property type="entry name" value="Mediator_Med25_VWA"/>
</dbReference>
<feature type="compositionally biased region" description="Pro residues" evidence="4">
    <location>
        <begin position="229"/>
        <end position="240"/>
    </location>
</feature>
<dbReference type="PANTHER" id="PTHR12433">
    <property type="entry name" value="MEDIATOR OF RNA POLYMERASE II TRANSCRIPTION SUBUNIT 25"/>
    <property type="match status" value="1"/>
</dbReference>
<dbReference type="Pfam" id="PF11265">
    <property type="entry name" value="Med25_VWA"/>
    <property type="match status" value="1"/>
</dbReference>
<dbReference type="GO" id="GO:0045944">
    <property type="term" value="P:positive regulation of transcription by RNA polymerase II"/>
    <property type="evidence" value="ECO:0007669"/>
    <property type="project" value="TreeGrafter"/>
</dbReference>
<evidence type="ECO:0000256" key="3">
    <source>
        <dbReference type="RuleBase" id="RU369088"/>
    </source>
</evidence>
<feature type="non-terminal residue" evidence="6">
    <location>
        <position position="485"/>
    </location>
</feature>
<feature type="compositionally biased region" description="Low complexity" evidence="4">
    <location>
        <begin position="168"/>
        <end position="180"/>
    </location>
</feature>
<comment type="similarity">
    <text evidence="1 3">Belongs to the Mediator complex subunit 25 family.</text>
</comment>
<feature type="region of interest" description="Disordered" evidence="4">
    <location>
        <begin position="408"/>
        <end position="485"/>
    </location>
</feature>
<feature type="compositionally biased region" description="Pro residues" evidence="4">
    <location>
        <begin position="412"/>
        <end position="428"/>
    </location>
</feature>
<dbReference type="GO" id="GO:0016592">
    <property type="term" value="C:mediator complex"/>
    <property type="evidence" value="ECO:0007669"/>
    <property type="project" value="UniProtKB-UniRule"/>
</dbReference>
<comment type="caution">
    <text evidence="6">The sequence shown here is derived from an EMBL/GenBank/DDBJ whole genome shotgun (WGS) entry which is preliminary data.</text>
</comment>